<dbReference type="Proteomes" id="UP000054851">
    <property type="component" value="Unassembled WGS sequence"/>
</dbReference>
<protein>
    <recommendedName>
        <fullName evidence="3">HNH endonuclease</fullName>
    </recommendedName>
</protein>
<dbReference type="AlphaFoldDB" id="A0A158CIP1"/>
<evidence type="ECO:0000313" key="2">
    <source>
        <dbReference type="Proteomes" id="UP000054851"/>
    </source>
</evidence>
<dbReference type="EMBL" id="FCOA02000023">
    <property type="protein sequence ID" value="SAK82141.1"/>
    <property type="molecule type" value="Genomic_DNA"/>
</dbReference>
<dbReference type="RefSeq" id="WP_061170522.1">
    <property type="nucleotide sequence ID" value="NZ_FCOA02000023.1"/>
</dbReference>
<sequence length="281" mass="32458">MSIQLPDFLAWGAFNTLRHHMGAPLIDRFCPKRPIKEIELPLGERLKDGGVDVSVDQIEILDDRTLAYKGFRVLVYIRDVPNLGHREEMPRYHLAYCHTLEMMYRNKRSERYVVANSDSGLFQVNVIDGAVNSKLVALNVCQNCLAGISWKGFDMQQPRPHRLDLVSSFRLPEFFAKYPRDLMANKPGHTSDTAPLNDYPSGWTEISAQTKRNRGFCCGKCRTTLVQTDAKFLHVHHRNGQKNDNRDENLDVLCIGCHAEEPFHSHMKRLPDYKVFIERYR</sequence>
<evidence type="ECO:0008006" key="3">
    <source>
        <dbReference type="Google" id="ProtNLM"/>
    </source>
</evidence>
<comment type="caution">
    <text evidence="1">The sequence shown here is derived from an EMBL/GenBank/DDBJ whole genome shotgun (WGS) entry which is preliminary data.</text>
</comment>
<evidence type="ECO:0000313" key="1">
    <source>
        <dbReference type="EMBL" id="SAK82141.1"/>
    </source>
</evidence>
<reference evidence="1" key="1">
    <citation type="submission" date="2016-01" db="EMBL/GenBank/DDBJ databases">
        <authorList>
            <person name="Peeters C."/>
        </authorList>
    </citation>
    <scope>NUCLEOTIDE SEQUENCE</scope>
    <source>
        <strain evidence="1">LMG 29322</strain>
    </source>
</reference>
<dbReference type="OrthoDB" id="9815372at2"/>
<organism evidence="1 2">
    <name type="scientific">Caballeronia hypogeia</name>
    <dbReference type="NCBI Taxonomy" id="1777140"/>
    <lineage>
        <taxon>Bacteria</taxon>
        <taxon>Pseudomonadati</taxon>
        <taxon>Pseudomonadota</taxon>
        <taxon>Betaproteobacteria</taxon>
        <taxon>Burkholderiales</taxon>
        <taxon>Burkholderiaceae</taxon>
        <taxon>Caballeronia</taxon>
    </lineage>
</organism>
<accession>A0A158CIP1</accession>
<name>A0A158CIP1_9BURK</name>
<dbReference type="STRING" id="1777140.AWB79_05436"/>
<gene>
    <name evidence="1" type="ORF">AWB79_05436</name>
</gene>
<proteinExistence type="predicted"/>
<keyword evidence="2" id="KW-1185">Reference proteome</keyword>